<keyword evidence="6" id="KW-1185">Reference proteome</keyword>
<keyword evidence="1 5" id="KW-0808">Transferase</keyword>
<evidence type="ECO:0000313" key="5">
    <source>
        <dbReference type="EMBL" id="WEL19886.1"/>
    </source>
</evidence>
<dbReference type="InterPro" id="IPR016181">
    <property type="entry name" value="Acyl_CoA_acyltransferase"/>
</dbReference>
<keyword evidence="2 5" id="KW-0012">Acyltransferase</keyword>
<comment type="similarity">
    <text evidence="3">Belongs to the acetyltransferase family. RimJ subfamily.</text>
</comment>
<evidence type="ECO:0000256" key="2">
    <source>
        <dbReference type="ARBA" id="ARBA00023315"/>
    </source>
</evidence>
<dbReference type="SUPFAM" id="SSF55729">
    <property type="entry name" value="Acyl-CoA N-acyltransferases (Nat)"/>
    <property type="match status" value="1"/>
</dbReference>
<sequence>MPGAVFLEGESINLRTVEEEDLETLRDIVNQRDVRRFIGHREPLNLEDEQDWFENYEGLVLTVCVDGEVVGNIALREKEPNVGEFGIMLDTEHHGNGYGTEAVELVIEHAFKQLNHHRVMARVVDTNEKSSRVWEKLGFTLEGAMREHVYMDGEFRDMKIYGLLREE</sequence>
<dbReference type="Proteomes" id="UP001218034">
    <property type="component" value="Chromosome"/>
</dbReference>
<evidence type="ECO:0000256" key="1">
    <source>
        <dbReference type="ARBA" id="ARBA00022679"/>
    </source>
</evidence>
<dbReference type="RefSeq" id="WP_347721717.1">
    <property type="nucleotide sequence ID" value="NZ_CP104395.1"/>
</dbReference>
<evidence type="ECO:0000259" key="4">
    <source>
        <dbReference type="PROSITE" id="PS51186"/>
    </source>
</evidence>
<protein>
    <submittedName>
        <fullName evidence="5">Acetyltransferase, RimL family</fullName>
        <ecNumber evidence="5">2.3.1.57</ecNumber>
    </submittedName>
</protein>
<dbReference type="InterPro" id="IPR000182">
    <property type="entry name" value="GNAT_dom"/>
</dbReference>
<dbReference type="EC" id="2.3.1.57" evidence="5"/>
<reference evidence="5 6" key="1">
    <citation type="submission" date="2022-09" db="EMBL/GenBank/DDBJ databases">
        <title>Xylan utilization by haloarchaea-nanohaloarchaea associations.</title>
        <authorList>
            <person name="Yakimov M."/>
        </authorList>
    </citation>
    <scope>NUCLEOTIDE SEQUENCE [LARGE SCALE GENOMIC DNA]</scope>
    <source>
        <strain evidence="5 6">SVXNc</strain>
    </source>
</reference>
<name>A0ABY8CKP5_9ARCH</name>
<dbReference type="PROSITE" id="PS51186">
    <property type="entry name" value="GNAT"/>
    <property type="match status" value="1"/>
</dbReference>
<dbReference type="EMBL" id="CP104395">
    <property type="protein sequence ID" value="WEL19886.1"/>
    <property type="molecule type" value="Genomic_DNA"/>
</dbReference>
<proteinExistence type="inferred from homology"/>
<dbReference type="GO" id="GO:0004145">
    <property type="term" value="F:diamine N-acetyltransferase activity"/>
    <property type="evidence" value="ECO:0007669"/>
    <property type="project" value="UniProtKB-EC"/>
</dbReference>
<dbReference type="InterPro" id="IPR051531">
    <property type="entry name" value="N-acetyltransferase"/>
</dbReference>
<dbReference type="PANTHER" id="PTHR43792">
    <property type="entry name" value="GNAT FAMILY, PUTATIVE (AFU_ORTHOLOGUE AFUA_3G00765)-RELATED-RELATED"/>
    <property type="match status" value="1"/>
</dbReference>
<dbReference type="Pfam" id="PF13302">
    <property type="entry name" value="Acetyltransf_3"/>
    <property type="match status" value="1"/>
</dbReference>
<evidence type="ECO:0000313" key="6">
    <source>
        <dbReference type="Proteomes" id="UP001218034"/>
    </source>
</evidence>
<evidence type="ECO:0000256" key="3">
    <source>
        <dbReference type="ARBA" id="ARBA00038502"/>
    </source>
</evidence>
<organism evidence="5 6">
    <name type="scientific">Candidatus Nanohalococcus occultus</name>
    <dbReference type="NCBI Taxonomy" id="2978047"/>
    <lineage>
        <taxon>Archaea</taxon>
        <taxon>Candidatus Nanohalarchaeota</taxon>
        <taxon>Candidatus Nanohalarchaeota incertae sedis</taxon>
        <taxon>Candidatus Nanohalococcus</taxon>
    </lineage>
</organism>
<dbReference type="GeneID" id="90590316"/>
<dbReference type="PANTHER" id="PTHR43792:SF8">
    <property type="entry name" value="[RIBOSOMAL PROTEIN US5]-ALANINE N-ACETYLTRANSFERASE"/>
    <property type="match status" value="1"/>
</dbReference>
<dbReference type="Gene3D" id="3.40.630.30">
    <property type="match status" value="1"/>
</dbReference>
<dbReference type="CDD" id="cd04301">
    <property type="entry name" value="NAT_SF"/>
    <property type="match status" value="1"/>
</dbReference>
<gene>
    <name evidence="5" type="primary">rimL</name>
    <name evidence="5" type="ORF">SVXNc_0879</name>
</gene>
<accession>A0ABY8CKP5</accession>
<feature type="domain" description="N-acetyltransferase" evidence="4">
    <location>
        <begin position="12"/>
        <end position="166"/>
    </location>
</feature>